<evidence type="ECO:0000256" key="1">
    <source>
        <dbReference type="SAM" id="MobiDB-lite"/>
    </source>
</evidence>
<keyword evidence="3" id="KW-1185">Reference proteome</keyword>
<dbReference type="EMBL" id="FN649760">
    <property type="protein sequence ID" value="CBJ31274.1"/>
    <property type="molecule type" value="Genomic_DNA"/>
</dbReference>
<evidence type="ECO:0000313" key="2">
    <source>
        <dbReference type="EMBL" id="CBJ31274.1"/>
    </source>
</evidence>
<feature type="region of interest" description="Disordered" evidence="1">
    <location>
        <begin position="209"/>
        <end position="228"/>
    </location>
</feature>
<dbReference type="AlphaFoldDB" id="D7FSY3"/>
<name>D7FSY3_ECTSI</name>
<dbReference type="InParanoid" id="D7FSY3"/>
<gene>
    <name evidence="2" type="ORF">Esi_0241_0044</name>
</gene>
<accession>D7FSY3</accession>
<evidence type="ECO:0000313" key="3">
    <source>
        <dbReference type="Proteomes" id="UP000002630"/>
    </source>
</evidence>
<protein>
    <submittedName>
        <fullName evidence="2">Uncharacterized protein</fullName>
    </submittedName>
</protein>
<feature type="compositionally biased region" description="Basic residues" evidence="1">
    <location>
        <begin position="212"/>
        <end position="228"/>
    </location>
</feature>
<proteinExistence type="predicted"/>
<reference evidence="2 3" key="1">
    <citation type="journal article" date="2010" name="Nature">
        <title>The Ectocarpus genome and the independent evolution of multicellularity in brown algae.</title>
        <authorList>
            <person name="Cock J.M."/>
            <person name="Sterck L."/>
            <person name="Rouze P."/>
            <person name="Scornet D."/>
            <person name="Allen A.E."/>
            <person name="Amoutzias G."/>
            <person name="Anthouard V."/>
            <person name="Artiguenave F."/>
            <person name="Aury J.M."/>
            <person name="Badger J.H."/>
            <person name="Beszteri B."/>
            <person name="Billiau K."/>
            <person name="Bonnet E."/>
            <person name="Bothwell J.H."/>
            <person name="Bowler C."/>
            <person name="Boyen C."/>
            <person name="Brownlee C."/>
            <person name="Carrano C.J."/>
            <person name="Charrier B."/>
            <person name="Cho G.Y."/>
            <person name="Coelho S.M."/>
            <person name="Collen J."/>
            <person name="Corre E."/>
            <person name="Da Silva C."/>
            <person name="Delage L."/>
            <person name="Delaroque N."/>
            <person name="Dittami S.M."/>
            <person name="Doulbeau S."/>
            <person name="Elias M."/>
            <person name="Farnham G."/>
            <person name="Gachon C.M."/>
            <person name="Gschloessl B."/>
            <person name="Heesch S."/>
            <person name="Jabbari K."/>
            <person name="Jubin C."/>
            <person name="Kawai H."/>
            <person name="Kimura K."/>
            <person name="Kloareg B."/>
            <person name="Kupper F.C."/>
            <person name="Lang D."/>
            <person name="Le Bail A."/>
            <person name="Leblanc C."/>
            <person name="Lerouge P."/>
            <person name="Lohr M."/>
            <person name="Lopez P.J."/>
            <person name="Martens C."/>
            <person name="Maumus F."/>
            <person name="Michel G."/>
            <person name="Miranda-Saavedra D."/>
            <person name="Morales J."/>
            <person name="Moreau H."/>
            <person name="Motomura T."/>
            <person name="Nagasato C."/>
            <person name="Napoli C.A."/>
            <person name="Nelson D.R."/>
            <person name="Nyvall-Collen P."/>
            <person name="Peters A.F."/>
            <person name="Pommier C."/>
            <person name="Potin P."/>
            <person name="Poulain J."/>
            <person name="Quesneville H."/>
            <person name="Read B."/>
            <person name="Rensing S.A."/>
            <person name="Ritter A."/>
            <person name="Rousvoal S."/>
            <person name="Samanta M."/>
            <person name="Samson G."/>
            <person name="Schroeder D.C."/>
            <person name="Segurens B."/>
            <person name="Strittmatter M."/>
            <person name="Tonon T."/>
            <person name="Tregear J.W."/>
            <person name="Valentin K."/>
            <person name="von Dassow P."/>
            <person name="Yamagishi T."/>
            <person name="Van de Peer Y."/>
            <person name="Wincker P."/>
        </authorList>
    </citation>
    <scope>NUCLEOTIDE SEQUENCE [LARGE SCALE GENOMIC DNA]</scope>
    <source>
        <strain evidence="3">Ec32 / CCAP1310/4</strain>
    </source>
</reference>
<dbReference type="Proteomes" id="UP000002630">
    <property type="component" value="Unassembled WGS sequence"/>
</dbReference>
<sequence length="228" mass="25276">MAPTLNQQQNKFFETLSECDRAALNGMNPASKKQMIERMIASHKRVADKVSASSSSDVYVRTPSFAIRGDTDSCILCSGASADFHQSHFSFMCPKPCYLFVAQTAKEGQRPEKAPLTCESCQLPMATHTAYWPRNDEGGNRRYNHVNATECIPNDADKGKCGMCNADDVDRVTINAVGREAEDQKVICHPCFLLHRTDNLQSCQPAAIQKRESKKLHTSPAKRARSSC</sequence>
<organism evidence="2 3">
    <name type="scientific">Ectocarpus siliculosus</name>
    <name type="common">Brown alga</name>
    <name type="synonym">Conferva siliculosa</name>
    <dbReference type="NCBI Taxonomy" id="2880"/>
    <lineage>
        <taxon>Eukaryota</taxon>
        <taxon>Sar</taxon>
        <taxon>Stramenopiles</taxon>
        <taxon>Ochrophyta</taxon>
        <taxon>PX clade</taxon>
        <taxon>Phaeophyceae</taxon>
        <taxon>Ectocarpales</taxon>
        <taxon>Ectocarpaceae</taxon>
        <taxon>Ectocarpus</taxon>
    </lineage>
</organism>